<evidence type="ECO:0000256" key="1">
    <source>
        <dbReference type="SAM" id="MobiDB-lite"/>
    </source>
</evidence>
<reference evidence="2" key="1">
    <citation type="submission" date="2013-04" db="EMBL/GenBank/DDBJ databases">
        <title>The Genome Sequence of Fonticula alba ATCC 38817.</title>
        <authorList>
            <consortium name="The Broad Institute Genomics Platform"/>
            <person name="Russ C."/>
            <person name="Cuomo C."/>
            <person name="Burger G."/>
            <person name="Gray M.W."/>
            <person name="Holland P.W.H."/>
            <person name="King N."/>
            <person name="Lang F.B.F."/>
            <person name="Roger A.J."/>
            <person name="Ruiz-Trillo I."/>
            <person name="Brown M."/>
            <person name="Walker B."/>
            <person name="Young S."/>
            <person name="Zeng Q."/>
            <person name="Gargeya S."/>
            <person name="Fitzgerald M."/>
            <person name="Haas B."/>
            <person name="Abouelleil A."/>
            <person name="Allen A.W."/>
            <person name="Alvarado L."/>
            <person name="Arachchi H.M."/>
            <person name="Berlin A.M."/>
            <person name="Chapman S.B."/>
            <person name="Gainer-Dewar J."/>
            <person name="Goldberg J."/>
            <person name="Griggs A."/>
            <person name="Gujja S."/>
            <person name="Hansen M."/>
            <person name="Howarth C."/>
            <person name="Imamovic A."/>
            <person name="Ireland A."/>
            <person name="Larimer J."/>
            <person name="McCowan C."/>
            <person name="Murphy C."/>
            <person name="Pearson M."/>
            <person name="Poon T.W."/>
            <person name="Priest M."/>
            <person name="Roberts A."/>
            <person name="Saif S."/>
            <person name="Shea T."/>
            <person name="Sisk P."/>
            <person name="Sykes S."/>
            <person name="Wortman J."/>
            <person name="Nusbaum C."/>
            <person name="Birren B."/>
        </authorList>
    </citation>
    <scope>NUCLEOTIDE SEQUENCE [LARGE SCALE GENOMIC DNA]</scope>
    <source>
        <strain evidence="2">ATCC 38817</strain>
    </source>
</reference>
<keyword evidence="3" id="KW-1185">Reference proteome</keyword>
<feature type="compositionally biased region" description="Low complexity" evidence="1">
    <location>
        <begin position="63"/>
        <end position="74"/>
    </location>
</feature>
<feature type="region of interest" description="Disordered" evidence="1">
    <location>
        <begin position="1"/>
        <end position="86"/>
    </location>
</feature>
<dbReference type="GeneID" id="20531101"/>
<proteinExistence type="predicted"/>
<dbReference type="AlphaFoldDB" id="A0A058YYY4"/>
<accession>A0A058YYY4</accession>
<feature type="compositionally biased region" description="Polar residues" evidence="1">
    <location>
        <begin position="45"/>
        <end position="62"/>
    </location>
</feature>
<sequence>MSRNHSTGRPGPDVLRASGPSSGARSVSHGSHTHGQTVHGHHSTRGYSTNASGQRVTHFTNVQYQQSPQGQYSGHAQRGTHVSGAARASVQHYTMSPQGHLGQARSGAGRK</sequence>
<evidence type="ECO:0000313" key="3">
    <source>
        <dbReference type="Proteomes" id="UP000030693"/>
    </source>
</evidence>
<evidence type="ECO:0000313" key="2">
    <source>
        <dbReference type="EMBL" id="KCV67204.1"/>
    </source>
</evidence>
<dbReference type="EMBL" id="KK198078">
    <property type="protein sequence ID" value="KCV67204.1"/>
    <property type="molecule type" value="Genomic_DNA"/>
</dbReference>
<dbReference type="Proteomes" id="UP000030693">
    <property type="component" value="Unassembled WGS sequence"/>
</dbReference>
<dbReference type="RefSeq" id="XP_009498391.1">
    <property type="nucleotide sequence ID" value="XM_009500116.1"/>
</dbReference>
<gene>
    <name evidence="2" type="ORF">H696_06376</name>
</gene>
<organism evidence="2">
    <name type="scientific">Fonticula alba</name>
    <name type="common">Slime mold</name>
    <dbReference type="NCBI Taxonomy" id="691883"/>
    <lineage>
        <taxon>Eukaryota</taxon>
        <taxon>Rotosphaerida</taxon>
        <taxon>Fonticulaceae</taxon>
        <taxon>Fonticula</taxon>
    </lineage>
</organism>
<name>A0A058YYY4_FONAL</name>
<protein>
    <submittedName>
        <fullName evidence="2">Uncharacterized protein</fullName>
    </submittedName>
</protein>
<feature type="compositionally biased region" description="Polar residues" evidence="1">
    <location>
        <begin position="19"/>
        <end position="36"/>
    </location>
</feature>